<feature type="compositionally biased region" description="Low complexity" evidence="1">
    <location>
        <begin position="57"/>
        <end position="93"/>
    </location>
</feature>
<feature type="chain" id="PRO_5013001983" description="PEP-CTERM sorting domain-containing protein" evidence="2">
    <location>
        <begin position="32"/>
        <end position="312"/>
    </location>
</feature>
<reference evidence="3 4" key="1">
    <citation type="submission" date="2016-11" db="EMBL/GenBank/DDBJ databases">
        <title>Draft Genome Sequences of Nine Cyanobacterial Strains from Diverse Habitats.</title>
        <authorList>
            <person name="Zhu T."/>
            <person name="Hou S."/>
            <person name="Lu X."/>
            <person name="Hess W.R."/>
        </authorList>
    </citation>
    <scope>NUCLEOTIDE SEQUENCE [LARGE SCALE GENOMIC DNA]</scope>
    <source>
        <strain evidence="3 4">NIES-592</strain>
    </source>
</reference>
<evidence type="ECO:0000256" key="1">
    <source>
        <dbReference type="SAM" id="MobiDB-lite"/>
    </source>
</evidence>
<dbReference type="EMBL" id="MRCA01000004">
    <property type="protein sequence ID" value="OKH14379.1"/>
    <property type="molecule type" value="Genomic_DNA"/>
</dbReference>
<name>A0A1U7H0K6_9CYAN</name>
<gene>
    <name evidence="3" type="ORF">NIES592_09955</name>
</gene>
<dbReference type="RefSeq" id="WP_073555656.1">
    <property type="nucleotide sequence ID" value="NZ_MRCA01000004.1"/>
</dbReference>
<evidence type="ECO:0000256" key="2">
    <source>
        <dbReference type="SAM" id="SignalP"/>
    </source>
</evidence>
<comment type="caution">
    <text evidence="3">The sequence shown here is derived from an EMBL/GenBank/DDBJ whole genome shotgun (WGS) entry which is preliminary data.</text>
</comment>
<organism evidence="3 4">
    <name type="scientific">Fischerella major NIES-592</name>
    <dbReference type="NCBI Taxonomy" id="210994"/>
    <lineage>
        <taxon>Bacteria</taxon>
        <taxon>Bacillati</taxon>
        <taxon>Cyanobacteriota</taxon>
        <taxon>Cyanophyceae</taxon>
        <taxon>Nostocales</taxon>
        <taxon>Hapalosiphonaceae</taxon>
        <taxon>Fischerella</taxon>
    </lineage>
</organism>
<evidence type="ECO:0000313" key="4">
    <source>
        <dbReference type="Proteomes" id="UP000186391"/>
    </source>
</evidence>
<dbReference type="OrthoDB" id="517220at2"/>
<accession>A0A1U7H0K6</accession>
<protein>
    <recommendedName>
        <fullName evidence="5">PEP-CTERM sorting domain-containing protein</fullName>
    </recommendedName>
</protein>
<dbReference type="AlphaFoldDB" id="A0A1U7H0K6"/>
<evidence type="ECO:0000313" key="3">
    <source>
        <dbReference type="EMBL" id="OKH14379.1"/>
    </source>
</evidence>
<feature type="region of interest" description="Disordered" evidence="1">
    <location>
        <begin position="33"/>
        <end position="93"/>
    </location>
</feature>
<proteinExistence type="predicted"/>
<keyword evidence="4" id="KW-1185">Reference proteome</keyword>
<keyword evidence="2" id="KW-0732">Signal</keyword>
<dbReference type="Proteomes" id="UP000186391">
    <property type="component" value="Unassembled WGS sequence"/>
</dbReference>
<feature type="signal peptide" evidence="2">
    <location>
        <begin position="1"/>
        <end position="31"/>
    </location>
</feature>
<feature type="compositionally biased region" description="Low complexity" evidence="1">
    <location>
        <begin position="33"/>
        <end position="49"/>
    </location>
</feature>
<evidence type="ECO:0008006" key="5">
    <source>
        <dbReference type="Google" id="ProtNLM"/>
    </source>
</evidence>
<sequence>MYKLWGKIVFGISTASLVGLYCLSFMPSALAGNGNSKGNSQNNTTTSSNNGGGNNNGNGNSNQNSNTSTTTSSTTTISNSGSTQSPSSTSTASSDFSSIVFNLDCVISGTVGNNSYSGSNCTNAGVSFGTLTIKQNPFDSTKVDVVIDLAGDNVHKILDVSLNYDDSKFQNNAFEVSSSSPYDVKSSNVAENSIKAGPYSGLDLKTSPKATGPSNDGFTATISLDAFDLNPEDFNFQDQLNKIFAAVHIGNYGNDPGVSGGNSIWVGASSYYKAPPPPPAKVPEPGVTGALGLFAVTTLGLMKKNKQFRHQN</sequence>